<evidence type="ECO:0000259" key="1">
    <source>
        <dbReference type="Pfam" id="PF10090"/>
    </source>
</evidence>
<keyword evidence="2" id="KW-0808">Transferase</keyword>
<comment type="caution">
    <text evidence="2">The sequence shown here is derived from an EMBL/GenBank/DDBJ whole genome shotgun (WGS) entry which is preliminary data.</text>
</comment>
<sequence>MNDVTALVGSRICHDLVNPLGAIGNGMELLSMCHSALANSQETALIAESLSSATARLRMMRLAFGTATGGADIARDEIEGGLAGLYLAGRVSVRTAMPVSVSRPIAKALILAVMCAETALPRGGRLDVTVGQGQVRIAGDGPRIAMPSELWDPLTRTAVPEIALRPAEVQFALLPVAVTEAGCGLKLSRHDDGFAVEFYTLRAGSFHPPRPDI</sequence>
<evidence type="ECO:0000313" key="2">
    <source>
        <dbReference type="EMBL" id="TCP60527.1"/>
    </source>
</evidence>
<proteinExistence type="predicted"/>
<dbReference type="AlphaFoldDB" id="A0A4R2RER3"/>
<reference evidence="2 3" key="1">
    <citation type="submission" date="2019-03" db="EMBL/GenBank/DDBJ databases">
        <title>Genomic Encyclopedia of Type Strains, Phase IV (KMG-IV): sequencing the most valuable type-strain genomes for metagenomic binning, comparative biology and taxonomic classification.</title>
        <authorList>
            <person name="Goeker M."/>
        </authorList>
    </citation>
    <scope>NUCLEOTIDE SEQUENCE [LARGE SCALE GENOMIC DNA]</scope>
    <source>
        <strain evidence="2 3">DSM 24766</strain>
    </source>
</reference>
<dbReference type="GO" id="GO:0016740">
    <property type="term" value="F:transferase activity"/>
    <property type="evidence" value="ECO:0007669"/>
    <property type="project" value="UniProtKB-KW"/>
</dbReference>
<feature type="domain" description="Histidine phosphotransferase ChpT C-terminal" evidence="1">
    <location>
        <begin position="76"/>
        <end position="192"/>
    </location>
</feature>
<name>A0A4R2RER3_9RHOB</name>
<dbReference type="Gene3D" id="1.10.287.130">
    <property type="match status" value="1"/>
</dbReference>
<accession>A0A4R2RER3</accession>
<dbReference type="RefSeq" id="WP_132951677.1">
    <property type="nucleotide sequence ID" value="NZ_SLXU01000009.1"/>
</dbReference>
<protein>
    <submittedName>
        <fullName evidence="2">Histidine phosphotransferase ChpT</fullName>
    </submittedName>
</protein>
<keyword evidence="3" id="KW-1185">Reference proteome</keyword>
<evidence type="ECO:0000313" key="3">
    <source>
        <dbReference type="Proteomes" id="UP000295050"/>
    </source>
</evidence>
<gene>
    <name evidence="2" type="ORF">EV663_10933</name>
</gene>
<dbReference type="Pfam" id="PF10090">
    <property type="entry name" value="HPTransfase"/>
    <property type="match status" value="1"/>
</dbReference>
<organism evidence="2 3">
    <name type="scientific">Rhodovulum bhavnagarense</name>
    <dbReference type="NCBI Taxonomy" id="992286"/>
    <lineage>
        <taxon>Bacteria</taxon>
        <taxon>Pseudomonadati</taxon>
        <taxon>Pseudomonadota</taxon>
        <taxon>Alphaproteobacteria</taxon>
        <taxon>Rhodobacterales</taxon>
        <taxon>Paracoccaceae</taxon>
        <taxon>Rhodovulum</taxon>
    </lineage>
</organism>
<dbReference type="Proteomes" id="UP000295050">
    <property type="component" value="Unassembled WGS sequence"/>
</dbReference>
<dbReference type="InterPro" id="IPR018762">
    <property type="entry name" value="ChpT_C"/>
</dbReference>
<dbReference type="InterPro" id="IPR036890">
    <property type="entry name" value="HATPase_C_sf"/>
</dbReference>
<dbReference type="EMBL" id="SLXU01000009">
    <property type="protein sequence ID" value="TCP60527.1"/>
    <property type="molecule type" value="Genomic_DNA"/>
</dbReference>
<dbReference type="Gene3D" id="3.30.565.10">
    <property type="entry name" value="Histidine kinase-like ATPase, C-terminal domain"/>
    <property type="match status" value="1"/>
</dbReference>
<dbReference type="OrthoDB" id="9803702at2"/>